<gene>
    <name evidence="2" type="ORF">GCM10020260_00500</name>
</gene>
<keyword evidence="3" id="KW-1185">Reference proteome</keyword>
<keyword evidence="1" id="KW-0812">Transmembrane</keyword>
<evidence type="ECO:0000313" key="2">
    <source>
        <dbReference type="EMBL" id="GAA3278426.1"/>
    </source>
</evidence>
<feature type="transmembrane region" description="Helical" evidence="1">
    <location>
        <begin position="66"/>
        <end position="91"/>
    </location>
</feature>
<reference evidence="3" key="1">
    <citation type="journal article" date="2019" name="Int. J. Syst. Evol. Microbiol.">
        <title>The Global Catalogue of Microorganisms (GCM) 10K type strain sequencing project: providing services to taxonomists for standard genome sequencing and annotation.</title>
        <authorList>
            <consortium name="The Broad Institute Genomics Platform"/>
            <consortium name="The Broad Institute Genome Sequencing Center for Infectious Disease"/>
            <person name="Wu L."/>
            <person name="Ma J."/>
        </authorList>
    </citation>
    <scope>NUCLEOTIDE SEQUENCE [LARGE SCALE GENOMIC DNA]</scope>
    <source>
        <strain evidence="3">JCM 11483</strain>
    </source>
</reference>
<feature type="transmembrane region" description="Helical" evidence="1">
    <location>
        <begin position="112"/>
        <end position="130"/>
    </location>
</feature>
<organism evidence="2 3">
    <name type="scientific">Nesterenkonia halobia</name>
    <dbReference type="NCBI Taxonomy" id="37922"/>
    <lineage>
        <taxon>Bacteria</taxon>
        <taxon>Bacillati</taxon>
        <taxon>Actinomycetota</taxon>
        <taxon>Actinomycetes</taxon>
        <taxon>Micrococcales</taxon>
        <taxon>Micrococcaceae</taxon>
        <taxon>Nesterenkonia</taxon>
    </lineage>
</organism>
<evidence type="ECO:0000256" key="1">
    <source>
        <dbReference type="SAM" id="Phobius"/>
    </source>
</evidence>
<sequence>MTEVAIYGIGLLTVIVVLVVIGVQLIVAVSREKPYWDLVVVMAFVSAAFLLGKMSYDIATECDGVVISPAVVLAGLMSLVGVVAAGVRWLLWWAENTARGSGPMALRHIDRPILMLMIGFFAFAVLTGWWEWSVEAGSVLPSVLVAVVIAPPMQYWPQYVPALLTGLRRSDGDAV</sequence>
<keyword evidence="1" id="KW-0472">Membrane</keyword>
<feature type="transmembrane region" description="Helical" evidence="1">
    <location>
        <begin position="35"/>
        <end position="54"/>
    </location>
</feature>
<accession>A0ABP6R7L7</accession>
<proteinExistence type="predicted"/>
<dbReference type="EMBL" id="BAAAYG010000001">
    <property type="protein sequence ID" value="GAA3278426.1"/>
    <property type="molecule type" value="Genomic_DNA"/>
</dbReference>
<protein>
    <submittedName>
        <fullName evidence="2">Uncharacterized protein</fullName>
    </submittedName>
</protein>
<evidence type="ECO:0000313" key="3">
    <source>
        <dbReference type="Proteomes" id="UP001501736"/>
    </source>
</evidence>
<dbReference type="RefSeq" id="WP_344717172.1">
    <property type="nucleotide sequence ID" value="NZ_BAAAYG010000001.1"/>
</dbReference>
<name>A0ABP6R7L7_9MICC</name>
<comment type="caution">
    <text evidence="2">The sequence shown here is derived from an EMBL/GenBank/DDBJ whole genome shotgun (WGS) entry which is preliminary data.</text>
</comment>
<dbReference type="Proteomes" id="UP001501736">
    <property type="component" value="Unassembled WGS sequence"/>
</dbReference>
<keyword evidence="1" id="KW-1133">Transmembrane helix</keyword>
<feature type="transmembrane region" description="Helical" evidence="1">
    <location>
        <begin position="6"/>
        <end position="28"/>
    </location>
</feature>